<dbReference type="SUPFAM" id="SSF51679">
    <property type="entry name" value="Bacterial luciferase-like"/>
    <property type="match status" value="1"/>
</dbReference>
<dbReference type="EMBL" id="CP022112">
    <property type="protein sequence ID" value="ASG23920.1"/>
    <property type="molecule type" value="Genomic_DNA"/>
</dbReference>
<evidence type="ECO:0000313" key="6">
    <source>
        <dbReference type="EMBL" id="ASG23920.1"/>
    </source>
</evidence>
<organism evidence="6 7">
    <name type="scientific">Nitrospirillum viridazoti CBAmc</name>
    <dbReference type="NCBI Taxonomy" id="1441467"/>
    <lineage>
        <taxon>Bacteria</taxon>
        <taxon>Pseudomonadati</taxon>
        <taxon>Pseudomonadota</taxon>
        <taxon>Alphaproteobacteria</taxon>
        <taxon>Rhodospirillales</taxon>
        <taxon>Azospirillaceae</taxon>
        <taxon>Nitrospirillum</taxon>
        <taxon>Nitrospirillum viridazoti</taxon>
    </lineage>
</organism>
<evidence type="ECO:0000256" key="3">
    <source>
        <dbReference type="ARBA" id="ARBA00023002"/>
    </source>
</evidence>
<keyword evidence="7" id="KW-1185">Reference proteome</keyword>
<dbReference type="InterPro" id="IPR050172">
    <property type="entry name" value="SsuD_RutA_monooxygenase"/>
</dbReference>
<keyword evidence="2" id="KW-0288">FMN</keyword>
<dbReference type="InterPro" id="IPR011251">
    <property type="entry name" value="Luciferase-like_dom"/>
</dbReference>
<dbReference type="PANTHER" id="PTHR42847:SF4">
    <property type="entry name" value="ALKANESULFONATE MONOOXYGENASE-RELATED"/>
    <property type="match status" value="1"/>
</dbReference>
<evidence type="ECO:0000256" key="1">
    <source>
        <dbReference type="ARBA" id="ARBA00022630"/>
    </source>
</evidence>
<evidence type="ECO:0000256" key="4">
    <source>
        <dbReference type="ARBA" id="ARBA00023033"/>
    </source>
</evidence>
<keyword evidence="1" id="KW-0285">Flavoprotein</keyword>
<accession>A0A248JZE2</accession>
<name>A0A248JZE2_9PROT</name>
<dbReference type="CDD" id="cd01094">
    <property type="entry name" value="Alkanesulfonate_monoxygenase"/>
    <property type="match status" value="1"/>
</dbReference>
<sequence>MTQTTELKRAPLPSDAGGKDLGIFLPIANGGWILSSSAPRIDGSYAYNRRVAQLADGAGYDFIMAMAKWRGYGGATEHWRYAMESQMMMAGLAEVTKEVKVWATVHTLLQNPAVTAKMIMTLDHISQGRAGLNVVNGSYKGEFEQMGAWRDELDHDERYTFAEEWVHAIKRLWTEDTVDYQGKYVTLTDCQSDPKPFFRPFLVCAGSSKRGMAFTINEMDAIFLSGSSKQELAKNSGMAKAMAKEAGRSIKTYSMMTLVLGDTDAEAEALAARYVEGFDEGAWRGMMKAYGFLDVEIGRQNDFTTKAKSGFMSSHLVGAPATIAAKLIDMLGGCDLDGMMLIFPDYITGVPRFAQEVLPAIREAFPTKV</sequence>
<dbReference type="InterPro" id="IPR036661">
    <property type="entry name" value="Luciferase-like_sf"/>
</dbReference>
<protein>
    <submittedName>
        <fullName evidence="6">LLM class flavin-dependent oxidoreductase</fullName>
    </submittedName>
</protein>
<proteinExistence type="predicted"/>
<dbReference type="Pfam" id="PF00296">
    <property type="entry name" value="Bac_luciferase"/>
    <property type="match status" value="1"/>
</dbReference>
<evidence type="ECO:0000259" key="5">
    <source>
        <dbReference type="Pfam" id="PF00296"/>
    </source>
</evidence>
<dbReference type="KEGG" id="nao:Y958_23495"/>
<feature type="domain" description="Luciferase-like" evidence="5">
    <location>
        <begin position="21"/>
        <end position="329"/>
    </location>
</feature>
<dbReference type="PANTHER" id="PTHR42847">
    <property type="entry name" value="ALKANESULFONATE MONOOXYGENASE"/>
    <property type="match status" value="1"/>
</dbReference>
<evidence type="ECO:0000313" key="7">
    <source>
        <dbReference type="Proteomes" id="UP000197153"/>
    </source>
</evidence>
<gene>
    <name evidence="6" type="ORF">Y958_23495</name>
</gene>
<reference evidence="6 7" key="1">
    <citation type="submission" date="2017-06" db="EMBL/GenBank/DDBJ databases">
        <title>Complete genome sequence of Nitrospirillum amazonense strain CBAmC, an endophytic nitrogen-fixing and plant growth-promoting bacterium, isolated from sugarcane.</title>
        <authorList>
            <person name="Schwab S."/>
            <person name="dos Santos Teixeira K.R."/>
            <person name="Simoes Araujo J.L."/>
            <person name="Soares Vidal M."/>
            <person name="Borges de Freitas H.R."/>
            <person name="Rivello Crivelaro A.L."/>
            <person name="Bueno de Camargo Nunes A."/>
            <person name="dos Santos C.M."/>
            <person name="Palmeira da Silva Rosa D."/>
            <person name="da Silva Padilha D."/>
            <person name="da Silva E."/>
            <person name="Araujo Terra L."/>
            <person name="Soares Mendes V."/>
            <person name="Farinelli L."/>
            <person name="Magalhaes Cruz L."/>
            <person name="Baldani J.I."/>
        </authorList>
    </citation>
    <scope>NUCLEOTIDE SEQUENCE [LARGE SCALE GENOMIC DNA]</scope>
    <source>
        <strain evidence="6 7">CBAmC</strain>
    </source>
</reference>
<dbReference type="AlphaFoldDB" id="A0A248JZE2"/>
<keyword evidence="3" id="KW-0560">Oxidoreductase</keyword>
<dbReference type="Gene3D" id="3.20.20.30">
    <property type="entry name" value="Luciferase-like domain"/>
    <property type="match status" value="1"/>
</dbReference>
<dbReference type="GO" id="GO:0008726">
    <property type="term" value="F:alkanesulfonate monooxygenase activity"/>
    <property type="evidence" value="ECO:0007669"/>
    <property type="project" value="TreeGrafter"/>
</dbReference>
<keyword evidence="4" id="KW-0503">Monooxygenase</keyword>
<dbReference type="GO" id="GO:0046306">
    <property type="term" value="P:alkanesulfonate catabolic process"/>
    <property type="evidence" value="ECO:0007669"/>
    <property type="project" value="TreeGrafter"/>
</dbReference>
<dbReference type="RefSeq" id="WP_088874383.1">
    <property type="nucleotide sequence ID" value="NZ_CP022112.1"/>
</dbReference>
<dbReference type="Proteomes" id="UP000197153">
    <property type="component" value="Chromosome 3"/>
</dbReference>
<evidence type="ECO:0000256" key="2">
    <source>
        <dbReference type="ARBA" id="ARBA00022643"/>
    </source>
</evidence>